<dbReference type="CDD" id="cd00117">
    <property type="entry name" value="TFP"/>
    <property type="match status" value="1"/>
</dbReference>
<feature type="compositionally biased region" description="Polar residues" evidence="1">
    <location>
        <begin position="290"/>
        <end position="301"/>
    </location>
</feature>
<feature type="compositionally biased region" description="Polar residues" evidence="1">
    <location>
        <begin position="15"/>
        <end position="26"/>
    </location>
</feature>
<evidence type="ECO:0000313" key="2">
    <source>
        <dbReference type="EMBL" id="GFO11231.1"/>
    </source>
</evidence>
<dbReference type="EMBL" id="BLXT01004252">
    <property type="protein sequence ID" value="GFO11231.1"/>
    <property type="molecule type" value="Genomic_DNA"/>
</dbReference>
<reference evidence="2 3" key="1">
    <citation type="journal article" date="2021" name="Elife">
        <title>Chloroplast acquisition without the gene transfer in kleptoplastic sea slugs, Plakobranchus ocellatus.</title>
        <authorList>
            <person name="Maeda T."/>
            <person name="Takahashi S."/>
            <person name="Yoshida T."/>
            <person name="Shimamura S."/>
            <person name="Takaki Y."/>
            <person name="Nagai Y."/>
            <person name="Toyoda A."/>
            <person name="Suzuki Y."/>
            <person name="Arimoto A."/>
            <person name="Ishii H."/>
            <person name="Satoh N."/>
            <person name="Nishiyama T."/>
            <person name="Hasebe M."/>
            <person name="Maruyama T."/>
            <person name="Minagawa J."/>
            <person name="Obokata J."/>
            <person name="Shigenobu S."/>
        </authorList>
    </citation>
    <scope>NUCLEOTIDE SEQUENCE [LARGE SCALE GENOMIC DNA]</scope>
</reference>
<feature type="region of interest" description="Disordered" evidence="1">
    <location>
        <begin position="1"/>
        <end position="26"/>
    </location>
</feature>
<feature type="compositionally biased region" description="Polar residues" evidence="1">
    <location>
        <begin position="230"/>
        <end position="242"/>
    </location>
</feature>
<gene>
    <name evidence="2" type="ORF">PoB_003773600</name>
</gene>
<name>A0AAV4AJ78_9GAST</name>
<organism evidence="2 3">
    <name type="scientific">Plakobranchus ocellatus</name>
    <dbReference type="NCBI Taxonomy" id="259542"/>
    <lineage>
        <taxon>Eukaryota</taxon>
        <taxon>Metazoa</taxon>
        <taxon>Spiralia</taxon>
        <taxon>Lophotrochozoa</taxon>
        <taxon>Mollusca</taxon>
        <taxon>Gastropoda</taxon>
        <taxon>Heterobranchia</taxon>
        <taxon>Euthyneura</taxon>
        <taxon>Panpulmonata</taxon>
        <taxon>Sacoglossa</taxon>
        <taxon>Placobranchoidea</taxon>
        <taxon>Plakobranchidae</taxon>
        <taxon>Plakobranchus</taxon>
    </lineage>
</organism>
<accession>A0AAV4AJ78</accession>
<feature type="compositionally biased region" description="Low complexity" evidence="1">
    <location>
        <begin position="243"/>
        <end position="289"/>
    </location>
</feature>
<keyword evidence="3" id="KW-1185">Reference proteome</keyword>
<comment type="caution">
    <text evidence="2">The sequence shown here is derived from an EMBL/GenBank/DDBJ whole genome shotgun (WGS) entry which is preliminary data.</text>
</comment>
<feature type="compositionally biased region" description="Polar residues" evidence="1">
    <location>
        <begin position="66"/>
        <end position="79"/>
    </location>
</feature>
<feature type="compositionally biased region" description="Polar residues" evidence="1">
    <location>
        <begin position="96"/>
        <end position="115"/>
    </location>
</feature>
<feature type="region of interest" description="Disordered" evidence="1">
    <location>
        <begin position="66"/>
        <end position="143"/>
    </location>
</feature>
<feature type="compositionally biased region" description="Low complexity" evidence="1">
    <location>
        <begin position="204"/>
        <end position="225"/>
    </location>
</feature>
<evidence type="ECO:0000256" key="1">
    <source>
        <dbReference type="SAM" id="MobiDB-lite"/>
    </source>
</evidence>
<feature type="region of interest" description="Disordered" evidence="1">
    <location>
        <begin position="204"/>
        <end position="304"/>
    </location>
</feature>
<evidence type="ECO:0000313" key="3">
    <source>
        <dbReference type="Proteomes" id="UP000735302"/>
    </source>
</evidence>
<dbReference type="AlphaFoldDB" id="A0AAV4AJ78"/>
<protein>
    <recommendedName>
        <fullName evidence="4">ShKT domain-containing protein</fullName>
    </recommendedName>
</protein>
<dbReference type="Proteomes" id="UP000735302">
    <property type="component" value="Unassembled WGS sequence"/>
</dbReference>
<evidence type="ECO:0008006" key="4">
    <source>
        <dbReference type="Google" id="ProtNLM"/>
    </source>
</evidence>
<feature type="compositionally biased region" description="Polar residues" evidence="1">
    <location>
        <begin position="125"/>
        <end position="141"/>
    </location>
</feature>
<proteinExistence type="predicted"/>
<sequence length="440" mass="45630">MATYLRMPYAKNKQHSTPGSAGDGTSVSRNVRQLGVTCDVLVLTLTCFDEARWIVCPWTCRHRGRNTQAPSGSITQAAPPTQPHFPGHHNHHHQGMQTTKPVPVGTATQSTTIPVTSLPGLPAGVQTTQQVSTSGGRQVSTGHPVVSSLATTAASIAIVASPTCRDQYPGTCLSLAPACPMDALARKICPLTCGICKPPVATTSSAKATTATTPPATKAQTTSTPLPLATTITMTRSPGNRITTTSTLTGNTASAKSTSAGRTTTTSSASAKAATTATAQPRTAASSSAHQPTTVGGSANPTTTASIFKTSTTAAPSPSMTTANASSTRSCYQCGQGSNPCTVTELLTGSPMPCPAGQEFCATTVAQTRGQRTVFKTCVDKPTCIKDWYQVSSDRNKCVNFNPRDLSVTMHCNYCCDKDACNTGVKPAVRDLYTPHGAHP</sequence>